<dbReference type="Proteomes" id="UP001500432">
    <property type="component" value="Unassembled WGS sequence"/>
</dbReference>
<keyword evidence="3" id="KW-1185">Reference proteome</keyword>
<organism evidence="2 3">
    <name type="scientific">Sinomonas flava</name>
    <dbReference type="NCBI Taxonomy" id="496857"/>
    <lineage>
        <taxon>Bacteria</taxon>
        <taxon>Bacillati</taxon>
        <taxon>Actinomycetota</taxon>
        <taxon>Actinomycetes</taxon>
        <taxon>Micrococcales</taxon>
        <taxon>Micrococcaceae</taxon>
        <taxon>Sinomonas</taxon>
    </lineage>
</organism>
<feature type="region of interest" description="Disordered" evidence="1">
    <location>
        <begin position="1"/>
        <end position="29"/>
    </location>
</feature>
<sequence length="81" mass="8382">MDFAARITTAAPGTEGEAAPTDPRSTGIVPDVDAEAEGAATEDLDRLVREVVDPAVIVRMVRASADVRLASVVVRTTPPAP</sequence>
<gene>
    <name evidence="2" type="ORF">GCM10009849_14220</name>
</gene>
<evidence type="ECO:0000313" key="2">
    <source>
        <dbReference type="EMBL" id="GAA2199084.1"/>
    </source>
</evidence>
<dbReference type="RefSeq" id="WP_344298956.1">
    <property type="nucleotide sequence ID" value="NZ_BAAAQW010000003.1"/>
</dbReference>
<comment type="caution">
    <text evidence="2">The sequence shown here is derived from an EMBL/GenBank/DDBJ whole genome shotgun (WGS) entry which is preliminary data.</text>
</comment>
<protein>
    <submittedName>
        <fullName evidence="2">Uncharacterized protein</fullName>
    </submittedName>
</protein>
<accession>A0ABP5NHG3</accession>
<evidence type="ECO:0000256" key="1">
    <source>
        <dbReference type="SAM" id="MobiDB-lite"/>
    </source>
</evidence>
<evidence type="ECO:0000313" key="3">
    <source>
        <dbReference type="Proteomes" id="UP001500432"/>
    </source>
</evidence>
<reference evidence="3" key="1">
    <citation type="journal article" date="2019" name="Int. J. Syst. Evol. Microbiol.">
        <title>The Global Catalogue of Microorganisms (GCM) 10K type strain sequencing project: providing services to taxonomists for standard genome sequencing and annotation.</title>
        <authorList>
            <consortium name="The Broad Institute Genomics Platform"/>
            <consortium name="The Broad Institute Genome Sequencing Center for Infectious Disease"/>
            <person name="Wu L."/>
            <person name="Ma J."/>
        </authorList>
    </citation>
    <scope>NUCLEOTIDE SEQUENCE [LARGE SCALE GENOMIC DNA]</scope>
    <source>
        <strain evidence="3">JCM 16034</strain>
    </source>
</reference>
<name>A0ABP5NHG3_9MICC</name>
<dbReference type="EMBL" id="BAAAQW010000003">
    <property type="protein sequence ID" value="GAA2199084.1"/>
    <property type="molecule type" value="Genomic_DNA"/>
</dbReference>
<feature type="compositionally biased region" description="Low complexity" evidence="1">
    <location>
        <begin position="8"/>
        <end position="21"/>
    </location>
</feature>
<proteinExistence type="predicted"/>